<protein>
    <submittedName>
        <fullName evidence="1">Uncharacterized protein</fullName>
    </submittedName>
</protein>
<dbReference type="EMBL" id="JAYMYQ010000008">
    <property type="protein sequence ID" value="KAK7315342.1"/>
    <property type="molecule type" value="Genomic_DNA"/>
</dbReference>
<name>A0AAN9KDB9_CANGL</name>
<evidence type="ECO:0000313" key="2">
    <source>
        <dbReference type="Proteomes" id="UP001367508"/>
    </source>
</evidence>
<proteinExistence type="predicted"/>
<evidence type="ECO:0000313" key="1">
    <source>
        <dbReference type="EMBL" id="KAK7315342.1"/>
    </source>
</evidence>
<dbReference type="Proteomes" id="UP001367508">
    <property type="component" value="Unassembled WGS sequence"/>
</dbReference>
<organism evidence="1 2">
    <name type="scientific">Canavalia gladiata</name>
    <name type="common">Sword bean</name>
    <name type="synonym">Dolichos gladiatus</name>
    <dbReference type="NCBI Taxonomy" id="3824"/>
    <lineage>
        <taxon>Eukaryota</taxon>
        <taxon>Viridiplantae</taxon>
        <taxon>Streptophyta</taxon>
        <taxon>Embryophyta</taxon>
        <taxon>Tracheophyta</taxon>
        <taxon>Spermatophyta</taxon>
        <taxon>Magnoliopsida</taxon>
        <taxon>eudicotyledons</taxon>
        <taxon>Gunneridae</taxon>
        <taxon>Pentapetalae</taxon>
        <taxon>rosids</taxon>
        <taxon>fabids</taxon>
        <taxon>Fabales</taxon>
        <taxon>Fabaceae</taxon>
        <taxon>Papilionoideae</taxon>
        <taxon>50 kb inversion clade</taxon>
        <taxon>NPAAA clade</taxon>
        <taxon>indigoferoid/millettioid clade</taxon>
        <taxon>Phaseoleae</taxon>
        <taxon>Canavalia</taxon>
    </lineage>
</organism>
<sequence length="162" mass="17743">MALRRIETLIISGAGNCKGSASVCHQAKLTLKVIAVALMIRVTIVVEFALDKAMAKYEDMDGIASLLELPSNLNGQYRYALHPLGDHVEIVELNIGCGEGTIKCPWFDCRIQQFSFKCPHRPVSAPWQPLLKALLIDNGQAGCLINWATFGHTHGRSLVGPF</sequence>
<dbReference type="AlphaFoldDB" id="A0AAN9KDB9"/>
<gene>
    <name evidence="1" type="ORF">VNO77_33883</name>
</gene>
<keyword evidence="2" id="KW-1185">Reference proteome</keyword>
<comment type="caution">
    <text evidence="1">The sequence shown here is derived from an EMBL/GenBank/DDBJ whole genome shotgun (WGS) entry which is preliminary data.</text>
</comment>
<reference evidence="1 2" key="1">
    <citation type="submission" date="2024-01" db="EMBL/GenBank/DDBJ databases">
        <title>The genomes of 5 underutilized Papilionoideae crops provide insights into root nodulation and disease resistanc.</title>
        <authorList>
            <person name="Jiang F."/>
        </authorList>
    </citation>
    <scope>NUCLEOTIDE SEQUENCE [LARGE SCALE GENOMIC DNA]</scope>
    <source>
        <strain evidence="1">LVBAO_FW01</strain>
        <tissue evidence="1">Leaves</tissue>
    </source>
</reference>
<accession>A0AAN9KDB9</accession>